<protein>
    <submittedName>
        <fullName evidence="1">Uncharacterized protein</fullName>
    </submittedName>
</protein>
<name>A0ACC0ZR66_9ROSI</name>
<proteinExistence type="predicted"/>
<comment type="caution">
    <text evidence="1">The sequence shown here is derived from an EMBL/GenBank/DDBJ whole genome shotgun (WGS) entry which is preliminary data.</text>
</comment>
<dbReference type="Proteomes" id="UP001164250">
    <property type="component" value="Chromosome 15"/>
</dbReference>
<reference evidence="2" key="1">
    <citation type="journal article" date="2023" name="G3 (Bethesda)">
        <title>Genome assembly and association tests identify interacting loci associated with vigor, precocity, and sex in interspecific pistachio rootstocks.</title>
        <authorList>
            <person name="Palmer W."/>
            <person name="Jacygrad E."/>
            <person name="Sagayaradj S."/>
            <person name="Cavanaugh K."/>
            <person name="Han R."/>
            <person name="Bertier L."/>
            <person name="Beede B."/>
            <person name="Kafkas S."/>
            <person name="Golino D."/>
            <person name="Preece J."/>
            <person name="Michelmore R."/>
        </authorList>
    </citation>
    <scope>NUCLEOTIDE SEQUENCE [LARGE SCALE GENOMIC DNA]</scope>
</reference>
<evidence type="ECO:0000313" key="2">
    <source>
        <dbReference type="Proteomes" id="UP001164250"/>
    </source>
</evidence>
<accession>A0ACC0ZR66</accession>
<gene>
    <name evidence="1" type="ORF">Patl1_34759</name>
</gene>
<organism evidence="1 2">
    <name type="scientific">Pistacia atlantica</name>
    <dbReference type="NCBI Taxonomy" id="434234"/>
    <lineage>
        <taxon>Eukaryota</taxon>
        <taxon>Viridiplantae</taxon>
        <taxon>Streptophyta</taxon>
        <taxon>Embryophyta</taxon>
        <taxon>Tracheophyta</taxon>
        <taxon>Spermatophyta</taxon>
        <taxon>Magnoliopsida</taxon>
        <taxon>eudicotyledons</taxon>
        <taxon>Gunneridae</taxon>
        <taxon>Pentapetalae</taxon>
        <taxon>rosids</taxon>
        <taxon>malvids</taxon>
        <taxon>Sapindales</taxon>
        <taxon>Anacardiaceae</taxon>
        <taxon>Pistacia</taxon>
    </lineage>
</organism>
<sequence length="615" mass="70447">MVMALIILARTLRRTHHFLPFLFPSTPQSLSLFPSKHKHFPSSFSSAFHQTLSSRSDFFTLHFSSTPTINNPFSFTPPTLHTNDPQQPLLLESLKRVAHFDSQAQAMAALDESGVKANANLVCSVIWALKEEWRLAYLVFKWGEKWGCADDKVCELMVWVLGSNKKFNIAWCLIRDMYKSSINTKRAMLVMIDRYASANNPCKAIRTFHFMEKFRISPDEEAYLFLLNALCGNGNVEEAEEFMLVNKKLFPLETDSFNIILNGWCNIDVDVFEAKRIWREMSQYCITPNATSYSHIIACFSKVGNLFDSLRLYDEMKKRDWIPGREVYNSLIYVLTHENCFDEALKMLEKMKAMTLQPDSATYNSMILPLCEAEKLEEARNMLAIMIKENLSPTTETYHAFLKGVDIDEILEILDKMSIAGLGPNGDTFLLILGKFFKLEQPENALKIWVEMKQYEVIPTSTHYTVLVEGLASCGLLLKAREFYAEMTSNGFSDDPKLKSLLKEPVEGNKGKREQQVRKGKRDKQQLFKEFSLPKFQLKYLGYTAATILAISFWVKQFKISMLAVGRTVLLGAPEWNITIKTLDGTDHSLGELKPNILFLADIQIPKEIYYKESP</sequence>
<evidence type="ECO:0000313" key="1">
    <source>
        <dbReference type="EMBL" id="KAJ0075566.1"/>
    </source>
</evidence>
<keyword evidence="2" id="KW-1185">Reference proteome</keyword>
<dbReference type="EMBL" id="CM047910">
    <property type="protein sequence ID" value="KAJ0075566.1"/>
    <property type="molecule type" value="Genomic_DNA"/>
</dbReference>